<keyword evidence="1" id="KW-0808">Transferase</keyword>
<proteinExistence type="predicted"/>
<dbReference type="Proteomes" id="UP000325081">
    <property type="component" value="Unassembled WGS sequence"/>
</dbReference>
<dbReference type="GO" id="GO:0008168">
    <property type="term" value="F:methyltransferase activity"/>
    <property type="evidence" value="ECO:0007669"/>
    <property type="project" value="UniProtKB-KW"/>
</dbReference>
<comment type="caution">
    <text evidence="1">The sequence shown here is derived from an EMBL/GenBank/DDBJ whole genome shotgun (WGS) entry which is preliminary data.</text>
</comment>
<evidence type="ECO:0000313" key="2">
    <source>
        <dbReference type="Proteomes" id="UP000325081"/>
    </source>
</evidence>
<protein>
    <submittedName>
        <fullName evidence="1">Ribosomal RNA large subunit methyltransferase J</fullName>
    </submittedName>
</protein>
<reference evidence="2" key="1">
    <citation type="journal article" date="2019" name="Curr. Biol.">
        <title>Genome Sequence of Striga asiatica Provides Insight into the Evolution of Plant Parasitism.</title>
        <authorList>
            <person name="Yoshida S."/>
            <person name="Kim S."/>
            <person name="Wafula E.K."/>
            <person name="Tanskanen J."/>
            <person name="Kim Y.M."/>
            <person name="Honaas L."/>
            <person name="Yang Z."/>
            <person name="Spallek T."/>
            <person name="Conn C.E."/>
            <person name="Ichihashi Y."/>
            <person name="Cheong K."/>
            <person name="Cui S."/>
            <person name="Der J.P."/>
            <person name="Gundlach H."/>
            <person name="Jiao Y."/>
            <person name="Hori C."/>
            <person name="Ishida J.K."/>
            <person name="Kasahara H."/>
            <person name="Kiba T."/>
            <person name="Kim M.S."/>
            <person name="Koo N."/>
            <person name="Laohavisit A."/>
            <person name="Lee Y.H."/>
            <person name="Lumba S."/>
            <person name="McCourt P."/>
            <person name="Mortimer J.C."/>
            <person name="Mutuku J.M."/>
            <person name="Nomura T."/>
            <person name="Sasaki-Sekimoto Y."/>
            <person name="Seto Y."/>
            <person name="Wang Y."/>
            <person name="Wakatake T."/>
            <person name="Sakakibara H."/>
            <person name="Demura T."/>
            <person name="Yamaguchi S."/>
            <person name="Yoneyama K."/>
            <person name="Manabe R.I."/>
            <person name="Nelson D.C."/>
            <person name="Schulman A.H."/>
            <person name="Timko M.P."/>
            <person name="dePamphilis C.W."/>
            <person name="Choi D."/>
            <person name="Shirasu K."/>
        </authorList>
    </citation>
    <scope>NUCLEOTIDE SEQUENCE [LARGE SCALE GENOMIC DNA]</scope>
    <source>
        <strain evidence="2">cv. UVA1</strain>
    </source>
</reference>
<evidence type="ECO:0000313" key="1">
    <source>
        <dbReference type="EMBL" id="GER33399.1"/>
    </source>
</evidence>
<accession>A0A5A7PKW8</accession>
<keyword evidence="1" id="KW-0489">Methyltransferase</keyword>
<sequence>MATDSCTDIPFAAKIRSIVSTSVSAEGSEASTRVRFGGFGESLRPKRTLIVGPPDKATASCAANTMMSEHDTFRGQTASTVDFMTSINSFFRIPKFLEDEVSENLTLRSSGSRRMEPSQPYLNLAVMKHEPEKGCRGGGIEHRGRLNLGSDNMLQLRAGLVVEIVRQADTFSSKNQQQQENNCTDLGFHILLSC</sequence>
<dbReference type="EMBL" id="BKCP01004738">
    <property type="protein sequence ID" value="GER33399.1"/>
    <property type="molecule type" value="Genomic_DNA"/>
</dbReference>
<name>A0A5A7PKW8_STRAF</name>
<dbReference type="OrthoDB" id="2113341at2759"/>
<dbReference type="GO" id="GO:0032259">
    <property type="term" value="P:methylation"/>
    <property type="evidence" value="ECO:0007669"/>
    <property type="project" value="UniProtKB-KW"/>
</dbReference>
<organism evidence="1 2">
    <name type="scientific">Striga asiatica</name>
    <name type="common">Asiatic witchweed</name>
    <name type="synonym">Buchnera asiatica</name>
    <dbReference type="NCBI Taxonomy" id="4170"/>
    <lineage>
        <taxon>Eukaryota</taxon>
        <taxon>Viridiplantae</taxon>
        <taxon>Streptophyta</taxon>
        <taxon>Embryophyta</taxon>
        <taxon>Tracheophyta</taxon>
        <taxon>Spermatophyta</taxon>
        <taxon>Magnoliopsida</taxon>
        <taxon>eudicotyledons</taxon>
        <taxon>Gunneridae</taxon>
        <taxon>Pentapetalae</taxon>
        <taxon>asterids</taxon>
        <taxon>lamiids</taxon>
        <taxon>Lamiales</taxon>
        <taxon>Orobanchaceae</taxon>
        <taxon>Buchnereae</taxon>
        <taxon>Striga</taxon>
    </lineage>
</organism>
<gene>
    <name evidence="1" type="ORF">STAS_09534</name>
</gene>
<keyword evidence="2" id="KW-1185">Reference proteome</keyword>
<dbReference type="AlphaFoldDB" id="A0A5A7PKW8"/>